<dbReference type="Gene3D" id="3.40.50.150">
    <property type="entry name" value="Vaccinia Virus protein VP39"/>
    <property type="match status" value="1"/>
</dbReference>
<evidence type="ECO:0000256" key="1">
    <source>
        <dbReference type="SAM" id="SignalP"/>
    </source>
</evidence>
<dbReference type="SUPFAM" id="SSF53335">
    <property type="entry name" value="S-adenosyl-L-methionine-dependent methyltransferases"/>
    <property type="match status" value="1"/>
</dbReference>
<keyword evidence="3" id="KW-1185">Reference proteome</keyword>
<evidence type="ECO:0008006" key="4">
    <source>
        <dbReference type="Google" id="ProtNLM"/>
    </source>
</evidence>
<dbReference type="InterPro" id="IPR029063">
    <property type="entry name" value="SAM-dependent_MTases_sf"/>
</dbReference>
<name>A0ABQ6GQM6_9GAMM</name>
<evidence type="ECO:0000313" key="2">
    <source>
        <dbReference type="EMBL" id="GLX78273.1"/>
    </source>
</evidence>
<evidence type="ECO:0000313" key="3">
    <source>
        <dbReference type="Proteomes" id="UP001157186"/>
    </source>
</evidence>
<comment type="caution">
    <text evidence="2">The sequence shown here is derived from an EMBL/GenBank/DDBJ whole genome shotgun (WGS) entry which is preliminary data.</text>
</comment>
<feature type="signal peptide" evidence="1">
    <location>
        <begin position="1"/>
        <end position="26"/>
    </location>
</feature>
<dbReference type="RefSeq" id="WP_284244160.1">
    <property type="nucleotide sequence ID" value="NZ_BSST01000001.1"/>
</dbReference>
<dbReference type="Proteomes" id="UP001157186">
    <property type="component" value="Unassembled WGS sequence"/>
</dbReference>
<accession>A0ABQ6GQM6</accession>
<keyword evidence="1" id="KW-0732">Signal</keyword>
<gene>
    <name evidence="2" type="ORF">tinsulaeT_16130</name>
</gene>
<organism evidence="2 3">
    <name type="scientific">Thalassotalea insulae</name>
    <dbReference type="NCBI Taxonomy" id="2056778"/>
    <lineage>
        <taxon>Bacteria</taxon>
        <taxon>Pseudomonadati</taxon>
        <taxon>Pseudomonadota</taxon>
        <taxon>Gammaproteobacteria</taxon>
        <taxon>Alteromonadales</taxon>
        <taxon>Colwelliaceae</taxon>
        <taxon>Thalassotalea</taxon>
    </lineage>
</organism>
<protein>
    <recommendedName>
        <fullName evidence="4">Dehydrogenase</fullName>
    </recommendedName>
</protein>
<feature type="chain" id="PRO_5045630931" description="Dehydrogenase" evidence="1">
    <location>
        <begin position="27"/>
        <end position="318"/>
    </location>
</feature>
<proteinExistence type="predicted"/>
<dbReference type="EMBL" id="BSST01000001">
    <property type="protein sequence ID" value="GLX78273.1"/>
    <property type="molecule type" value="Genomic_DNA"/>
</dbReference>
<reference evidence="2 3" key="1">
    <citation type="submission" date="2023-03" db="EMBL/GenBank/DDBJ databases">
        <title>Draft genome sequence of Thalassotalea insulae KCTC 62186T.</title>
        <authorList>
            <person name="Sawabe T."/>
        </authorList>
    </citation>
    <scope>NUCLEOTIDE SEQUENCE [LARGE SCALE GENOMIC DNA]</scope>
    <source>
        <strain evidence="2 3">KCTC 62186</strain>
    </source>
</reference>
<sequence>MIQSRRKLLKAIVSISALMPTLKAISMSSSLHLASESNSNFKFIYGNSAYKDNFYQFLVNVFHLYPELEFHQLIDAITKRASSDQQIYIEVQNKLNEISSFIAPLTYSMPALSKQKQIIADQTQQLLHDKNQFSGYLEIGSTGRYLDALEERFTIENDRYFVTDKAATYSPIDMIDRGQIIKAGSDILFNNYQPALHSIPRNSLDLVTVYIGFHHCPVALREEFITNIRDTMSTGGYLVVRDHDVNNKKMHHIVALAHDVFNLGTMESWQYNNAELRNFYALAELDVLLNKLGFKSDGKKLFQQGDPTLNALMVYQKV</sequence>